<dbReference type="Pfam" id="PF02520">
    <property type="entry name" value="ANIS5_cation-bd"/>
    <property type="match status" value="1"/>
</dbReference>
<dbReference type="PANTHER" id="PTHR21593">
    <property type="entry name" value="PRION-LIKE- Q/N-RICH -DOMAIN-BEARING PROTEIN PROTEIN"/>
    <property type="match status" value="1"/>
</dbReference>
<dbReference type="AlphaFoldDB" id="A0A8R1DQU8"/>
<feature type="signal peptide" evidence="1">
    <location>
        <begin position="1"/>
        <end position="19"/>
    </location>
</feature>
<dbReference type="PANTHER" id="PTHR21593:SF36">
    <property type="entry name" value="DUF148 DOMAIN-CONTAINING PROTEIN-RELATED"/>
    <property type="match status" value="1"/>
</dbReference>
<dbReference type="Proteomes" id="UP000005237">
    <property type="component" value="Unassembled WGS sequence"/>
</dbReference>
<evidence type="ECO:0000256" key="1">
    <source>
        <dbReference type="SAM" id="SignalP"/>
    </source>
</evidence>
<feature type="domain" description="SXP/RAL-2 family protein Ani s 5-like cation-binding" evidence="2">
    <location>
        <begin position="39"/>
        <end position="142"/>
    </location>
</feature>
<reference evidence="4" key="1">
    <citation type="submission" date="2010-08" db="EMBL/GenBank/DDBJ databases">
        <authorList>
            <consortium name="Caenorhabditis japonica Sequencing Consortium"/>
            <person name="Wilson R.K."/>
        </authorList>
    </citation>
    <scope>NUCLEOTIDE SEQUENCE [LARGE SCALE GENOMIC DNA]</scope>
    <source>
        <strain evidence="4">DF5081</strain>
    </source>
</reference>
<protein>
    <submittedName>
        <fullName evidence="3">DUF148 domain-containing protein</fullName>
    </submittedName>
</protein>
<dbReference type="EnsemblMetazoa" id="CJA09677.1">
    <property type="protein sequence ID" value="CJA09677.1"/>
    <property type="gene ID" value="WBGene00128882"/>
</dbReference>
<sequence>MCRLAVVALLGLVAVSVYGQPAGGQDVPPFLRRATPAQLQSFQGVIQNNGHLTDAALDAKVQQWVNQQGGNVAADWAEFQKFIKGQQSQAEAAHQAAIASFSPAAKKADSELTAISNDQSLSVQAKGQKIQSYLQALPANVRAELEKAQGGQ</sequence>
<evidence type="ECO:0000313" key="4">
    <source>
        <dbReference type="Proteomes" id="UP000005237"/>
    </source>
</evidence>
<feature type="chain" id="PRO_5035918015" evidence="1">
    <location>
        <begin position="20"/>
        <end position="152"/>
    </location>
</feature>
<reference evidence="3" key="2">
    <citation type="submission" date="2022-06" db="UniProtKB">
        <authorList>
            <consortium name="EnsemblMetazoa"/>
        </authorList>
    </citation>
    <scope>IDENTIFICATION</scope>
    <source>
        <strain evidence="3">DF5081</strain>
    </source>
</reference>
<evidence type="ECO:0000313" key="3">
    <source>
        <dbReference type="EnsemblMetazoa" id="CJA09677.1"/>
    </source>
</evidence>
<dbReference type="InterPro" id="IPR052823">
    <property type="entry name" value="SXP/RAL-2_related"/>
</dbReference>
<dbReference type="OMA" id="DAQIDQK"/>
<name>A0A8R1DQU8_CAEJA</name>
<accession>A0A8R1DQU8</accession>
<organism evidence="3 4">
    <name type="scientific">Caenorhabditis japonica</name>
    <dbReference type="NCBI Taxonomy" id="281687"/>
    <lineage>
        <taxon>Eukaryota</taxon>
        <taxon>Metazoa</taxon>
        <taxon>Ecdysozoa</taxon>
        <taxon>Nematoda</taxon>
        <taxon>Chromadorea</taxon>
        <taxon>Rhabditida</taxon>
        <taxon>Rhabditina</taxon>
        <taxon>Rhabditomorpha</taxon>
        <taxon>Rhabditoidea</taxon>
        <taxon>Rhabditidae</taxon>
        <taxon>Peloderinae</taxon>
        <taxon>Caenorhabditis</taxon>
    </lineage>
</organism>
<keyword evidence="4" id="KW-1185">Reference proteome</keyword>
<dbReference type="InterPro" id="IPR003677">
    <property type="entry name" value="ANIS5_cation-bd"/>
</dbReference>
<proteinExistence type="predicted"/>
<keyword evidence="1" id="KW-0732">Signal</keyword>
<evidence type="ECO:0000259" key="2">
    <source>
        <dbReference type="Pfam" id="PF02520"/>
    </source>
</evidence>